<evidence type="ECO:0000313" key="4">
    <source>
        <dbReference type="EMBL" id="OKY78458.1"/>
    </source>
</evidence>
<evidence type="ECO:0000256" key="1">
    <source>
        <dbReference type="ARBA" id="ARBA00022741"/>
    </source>
</evidence>
<protein>
    <submittedName>
        <fullName evidence="4">KaiC family ATPase implicated in signal transduction</fullName>
    </submittedName>
</protein>
<dbReference type="InterPro" id="IPR010624">
    <property type="entry name" value="KaiC_dom"/>
</dbReference>
<organism evidence="4 5">
    <name type="scientific">Methanohalarchaeum thermophilum</name>
    <dbReference type="NCBI Taxonomy" id="1903181"/>
    <lineage>
        <taxon>Archaea</taxon>
        <taxon>Methanobacteriati</taxon>
        <taxon>Methanobacteriota</taxon>
        <taxon>Methanonatronarchaeia</taxon>
        <taxon>Methanonatronarchaeales</taxon>
        <taxon>Methanonatronarchaeaceae</taxon>
        <taxon>Candidatus Methanohalarchaeum</taxon>
    </lineage>
</organism>
<evidence type="ECO:0000259" key="3">
    <source>
        <dbReference type="PROSITE" id="PS51146"/>
    </source>
</evidence>
<dbReference type="PANTHER" id="PTHR43637">
    <property type="entry name" value="UPF0273 PROTEIN TM_0370"/>
    <property type="match status" value="1"/>
</dbReference>
<sequence length="248" mass="28207">MPKEKTYIDGFDRILHGGFPLNSVTLVSGGSGTGKTILGAQFLIEGAKNNNKTGLFVTLDEKPDNIRQDFKSLGWKITELEEKEKFIILDAASPKVGVMSEEDYVARFGLDVDSLLNEITNLVEEKEVDRLVIDSLPMIAFRTKKGEIRTSIYRLMSLLNEIECTSLIITEREEGTKQISRFGVEQYAARGVILLEMHTVGNELRRTILVRKMRGTNHSKKRYPFEITNQGIEVYPYPDVYHQEVEPY</sequence>
<proteinExistence type="predicted"/>
<comment type="caution">
    <text evidence="4">The sequence shown here is derived from an EMBL/GenBank/DDBJ whole genome shotgun (WGS) entry which is preliminary data.</text>
</comment>
<evidence type="ECO:0000256" key="2">
    <source>
        <dbReference type="ARBA" id="ARBA00022840"/>
    </source>
</evidence>
<dbReference type="EMBL" id="MSDW01000001">
    <property type="protein sequence ID" value="OKY78458.1"/>
    <property type="molecule type" value="Genomic_DNA"/>
</dbReference>
<dbReference type="Gene3D" id="3.40.50.300">
    <property type="entry name" value="P-loop containing nucleotide triphosphate hydrolases"/>
    <property type="match status" value="1"/>
</dbReference>
<accession>A0A1Q6DVU0</accession>
<keyword evidence="1" id="KW-0547">Nucleotide-binding</keyword>
<keyword evidence="2" id="KW-0067">ATP-binding</keyword>
<dbReference type="AlphaFoldDB" id="A0A1Q6DVU0"/>
<dbReference type="Proteomes" id="UP000185744">
    <property type="component" value="Unassembled WGS sequence"/>
</dbReference>
<dbReference type="SUPFAM" id="SSF52540">
    <property type="entry name" value="P-loop containing nucleoside triphosphate hydrolases"/>
    <property type="match status" value="1"/>
</dbReference>
<feature type="domain" description="KaiC" evidence="3">
    <location>
        <begin position="2"/>
        <end position="248"/>
    </location>
</feature>
<dbReference type="Pfam" id="PF06745">
    <property type="entry name" value="ATPase"/>
    <property type="match status" value="1"/>
</dbReference>
<gene>
    <name evidence="4" type="ORF">BTN85_0949</name>
</gene>
<dbReference type="PANTHER" id="PTHR43637:SF1">
    <property type="entry name" value="UPF0273 PROTEIN TM_0370"/>
    <property type="match status" value="1"/>
</dbReference>
<dbReference type="CDD" id="cd01124">
    <property type="entry name" value="KaiC-like"/>
    <property type="match status" value="1"/>
</dbReference>
<dbReference type="GO" id="GO:0005524">
    <property type="term" value="F:ATP binding"/>
    <property type="evidence" value="ECO:0007669"/>
    <property type="project" value="UniProtKB-KW"/>
</dbReference>
<evidence type="ECO:0000313" key="5">
    <source>
        <dbReference type="Proteomes" id="UP000185744"/>
    </source>
</evidence>
<dbReference type="InterPro" id="IPR027417">
    <property type="entry name" value="P-loop_NTPase"/>
</dbReference>
<dbReference type="InParanoid" id="A0A1Q6DVU0"/>
<keyword evidence="5" id="KW-1185">Reference proteome</keyword>
<dbReference type="PROSITE" id="PS51146">
    <property type="entry name" value="KAIC"/>
    <property type="match status" value="1"/>
</dbReference>
<name>A0A1Q6DVU0_METT1</name>
<reference evidence="4" key="1">
    <citation type="submission" date="2016-12" db="EMBL/GenBank/DDBJ databases">
        <title>Discovery of methanogenic haloarchaea.</title>
        <authorList>
            <person name="Sorokin D.Y."/>
            <person name="Makarova K.S."/>
            <person name="Abbas B."/>
            <person name="Ferrer M."/>
            <person name="Golyshin P.N."/>
        </authorList>
    </citation>
    <scope>NUCLEOTIDE SEQUENCE [LARGE SCALE GENOMIC DNA]</scope>
    <source>
        <strain evidence="4">HMET1</strain>
    </source>
</reference>
<dbReference type="InterPro" id="IPR014774">
    <property type="entry name" value="KaiC-like_dom"/>
</dbReference>